<dbReference type="PROSITE" id="PS00360">
    <property type="entry name" value="RIBOSOMAL_S9"/>
    <property type="match status" value="1"/>
</dbReference>
<evidence type="ECO:0000313" key="5">
    <source>
        <dbReference type="EMBL" id="EST43820.1"/>
    </source>
</evidence>
<reference evidence="5 6" key="1">
    <citation type="journal article" date="2014" name="PLoS Genet.">
        <title>The Genome of Spironucleus salmonicida Highlights a Fish Pathogen Adapted to Fluctuating Environments.</title>
        <authorList>
            <person name="Xu F."/>
            <person name="Jerlstrom-Hultqvist J."/>
            <person name="Einarsson E."/>
            <person name="Astvaldsson A."/>
            <person name="Svard S.G."/>
            <person name="Andersson J.O."/>
        </authorList>
    </citation>
    <scope>NUCLEOTIDE SEQUENCE</scope>
    <source>
        <strain evidence="6">ATCC 50377</strain>
    </source>
</reference>
<comment type="similarity">
    <text evidence="1 4">Belongs to the universal ribosomal protein uS9 family.</text>
</comment>
<dbReference type="InterPro" id="IPR020568">
    <property type="entry name" value="Ribosomal_Su5_D2-typ_SF"/>
</dbReference>
<gene>
    <name evidence="5" type="ORF">SS50377_16441</name>
    <name evidence="6" type="ORF">SS50377_20530</name>
</gene>
<reference evidence="6" key="2">
    <citation type="submission" date="2020-12" db="EMBL/GenBank/DDBJ databases">
        <title>New Spironucleus salmonicida genome in near-complete chromosomes.</title>
        <authorList>
            <person name="Xu F."/>
            <person name="Kurt Z."/>
            <person name="Jimenez-Gonzalez A."/>
            <person name="Astvaldsson A."/>
            <person name="Andersson J.O."/>
            <person name="Svard S.G."/>
        </authorList>
    </citation>
    <scope>NUCLEOTIDE SEQUENCE</scope>
    <source>
        <strain evidence="6">ATCC 50377</strain>
    </source>
</reference>
<dbReference type="Gene3D" id="3.30.230.10">
    <property type="match status" value="1"/>
</dbReference>
<dbReference type="EMBL" id="AUWU02000001">
    <property type="protein sequence ID" value="KAH0577179.1"/>
    <property type="molecule type" value="Genomic_DNA"/>
</dbReference>
<evidence type="ECO:0000256" key="1">
    <source>
        <dbReference type="ARBA" id="ARBA00005251"/>
    </source>
</evidence>
<protein>
    <submittedName>
        <fullName evidence="5">Ribosomal protein S16</fullName>
    </submittedName>
</protein>
<proteinExistence type="inferred from homology"/>
<dbReference type="VEuPathDB" id="GiardiaDB:SS50377_20530"/>
<dbReference type="EMBL" id="KI546133">
    <property type="protein sequence ID" value="EST43820.1"/>
    <property type="molecule type" value="Genomic_DNA"/>
</dbReference>
<evidence type="ECO:0000313" key="6">
    <source>
        <dbReference type="EMBL" id="KAH0577179.1"/>
    </source>
</evidence>
<dbReference type="PANTHER" id="PTHR21569:SF16">
    <property type="entry name" value="RIBOSOMAL PROTEIN S16"/>
    <property type="match status" value="1"/>
</dbReference>
<dbReference type="GO" id="GO:0022627">
    <property type="term" value="C:cytosolic small ribosomal subunit"/>
    <property type="evidence" value="ECO:0007669"/>
    <property type="project" value="TreeGrafter"/>
</dbReference>
<dbReference type="OrthoDB" id="186964at2759"/>
<evidence type="ECO:0000256" key="3">
    <source>
        <dbReference type="ARBA" id="ARBA00023274"/>
    </source>
</evidence>
<dbReference type="Pfam" id="PF00380">
    <property type="entry name" value="Ribosomal_S9"/>
    <property type="match status" value="1"/>
</dbReference>
<dbReference type="InterPro" id="IPR000754">
    <property type="entry name" value="Ribosomal_uS9"/>
</dbReference>
<dbReference type="SUPFAM" id="SSF54211">
    <property type="entry name" value="Ribosomal protein S5 domain 2-like"/>
    <property type="match status" value="1"/>
</dbReference>
<dbReference type="GO" id="GO:0006412">
    <property type="term" value="P:translation"/>
    <property type="evidence" value="ECO:0007669"/>
    <property type="project" value="InterPro"/>
</dbReference>
<keyword evidence="3 4" id="KW-0687">Ribonucleoprotein</keyword>
<organism evidence="5">
    <name type="scientific">Spironucleus salmonicida</name>
    <dbReference type="NCBI Taxonomy" id="348837"/>
    <lineage>
        <taxon>Eukaryota</taxon>
        <taxon>Metamonada</taxon>
        <taxon>Diplomonadida</taxon>
        <taxon>Hexamitidae</taxon>
        <taxon>Hexamitinae</taxon>
        <taxon>Spironucleus</taxon>
    </lineage>
</organism>
<evidence type="ECO:0000313" key="7">
    <source>
        <dbReference type="Proteomes" id="UP000018208"/>
    </source>
</evidence>
<dbReference type="GO" id="GO:0003735">
    <property type="term" value="F:structural constituent of ribosome"/>
    <property type="evidence" value="ECO:0007669"/>
    <property type="project" value="InterPro"/>
</dbReference>
<dbReference type="PANTHER" id="PTHR21569">
    <property type="entry name" value="RIBOSOMAL PROTEIN S9"/>
    <property type="match status" value="1"/>
</dbReference>
<dbReference type="GO" id="GO:0003723">
    <property type="term" value="F:RNA binding"/>
    <property type="evidence" value="ECO:0007669"/>
    <property type="project" value="TreeGrafter"/>
</dbReference>
<dbReference type="InterPro" id="IPR014721">
    <property type="entry name" value="Ribsml_uS5_D2-typ_fold_subgr"/>
</dbReference>
<dbReference type="Proteomes" id="UP000018208">
    <property type="component" value="Unassembled WGS sequence"/>
</dbReference>
<dbReference type="InterPro" id="IPR020574">
    <property type="entry name" value="Ribosomal_uS9_CS"/>
</dbReference>
<name>V6LGZ4_9EUKA</name>
<evidence type="ECO:0000256" key="4">
    <source>
        <dbReference type="RuleBase" id="RU003815"/>
    </source>
</evidence>
<evidence type="ECO:0000256" key="2">
    <source>
        <dbReference type="ARBA" id="ARBA00022980"/>
    </source>
</evidence>
<dbReference type="AlphaFoldDB" id="V6LGZ4"/>
<sequence length="136" mass="14994">MSTTIIAKKKTAVARAIISNGKGEIRVNNVPLSLIRPEILREKAMEAVALVGEKNLSHININITVRGGGYVSQLYAVRQAIAKSIVASITDAEQKENIKKLYLSVDRQMLVADTRVCEAKKFGGRGARARRQKSYR</sequence>
<keyword evidence="7" id="KW-1185">Reference proteome</keyword>
<accession>V6LGZ4</accession>
<keyword evidence="2 4" id="KW-0689">Ribosomal protein</keyword>
<dbReference type="GO" id="GO:0000462">
    <property type="term" value="P:maturation of SSU-rRNA from tricistronic rRNA transcript (SSU-rRNA, 5.8S rRNA, LSU-rRNA)"/>
    <property type="evidence" value="ECO:0007669"/>
    <property type="project" value="TreeGrafter"/>
</dbReference>